<dbReference type="Pfam" id="PF16321">
    <property type="entry name" value="Ribosom_S30AE_C"/>
    <property type="match status" value="1"/>
</dbReference>
<dbReference type="RefSeq" id="WP_255226147.1">
    <property type="nucleotide sequence ID" value="NZ_JAJEKE010000002.1"/>
</dbReference>
<proteinExistence type="inferred from homology"/>
<accession>A0ABT1NFK3</accession>
<evidence type="ECO:0000259" key="4">
    <source>
        <dbReference type="Pfam" id="PF16321"/>
    </source>
</evidence>
<dbReference type="InterPro" id="IPR038416">
    <property type="entry name" value="Ribosom_S30AE_C_sf"/>
</dbReference>
<comment type="function">
    <text evidence="2">Required for dimerization of active 70S ribosomes into 100S ribosomes in stationary phase; 100S ribosomes are translationally inactive and sometimes present during exponential growth.</text>
</comment>
<dbReference type="InterPro" id="IPR036567">
    <property type="entry name" value="RHF-like"/>
</dbReference>
<organism evidence="5 6">
    <name type="scientific">Lutispora saccharofermentans</name>
    <dbReference type="NCBI Taxonomy" id="3024236"/>
    <lineage>
        <taxon>Bacteria</taxon>
        <taxon>Bacillati</taxon>
        <taxon>Bacillota</taxon>
        <taxon>Clostridia</taxon>
        <taxon>Lutisporales</taxon>
        <taxon>Lutisporaceae</taxon>
        <taxon>Lutispora</taxon>
    </lineage>
</organism>
<dbReference type="SUPFAM" id="SSF69754">
    <property type="entry name" value="Ribosome binding protein Y (YfiA homologue)"/>
    <property type="match status" value="1"/>
</dbReference>
<name>A0ABT1NFK3_9FIRM</name>
<evidence type="ECO:0000256" key="2">
    <source>
        <dbReference type="HAMAP-Rule" id="MF_00839"/>
    </source>
</evidence>
<dbReference type="InterPro" id="IPR050574">
    <property type="entry name" value="HPF/YfiA_ribosome-assoc"/>
</dbReference>
<dbReference type="PANTHER" id="PTHR33231:SF1">
    <property type="entry name" value="30S RIBOSOMAL PROTEIN"/>
    <property type="match status" value="1"/>
</dbReference>
<dbReference type="NCBIfam" id="TIGR00741">
    <property type="entry name" value="yfiA"/>
    <property type="match status" value="1"/>
</dbReference>
<comment type="subcellular location">
    <subcellularLocation>
        <location evidence="2">Cytoplasm</location>
    </subcellularLocation>
</comment>
<keyword evidence="6" id="KW-1185">Reference proteome</keyword>
<evidence type="ECO:0000256" key="1">
    <source>
        <dbReference type="ARBA" id="ARBA00022845"/>
    </source>
</evidence>
<comment type="similarity">
    <text evidence="2">Belongs to the HPF/YfiA ribosome-associated protein family. Long HPF subfamily.</text>
</comment>
<feature type="coiled-coil region" evidence="3">
    <location>
        <begin position="71"/>
        <end position="98"/>
    </location>
</feature>
<keyword evidence="3" id="KW-0175">Coiled coil</keyword>
<comment type="caution">
    <text evidence="5">The sequence shown here is derived from an EMBL/GenBank/DDBJ whole genome shotgun (WGS) entry which is preliminary data.</text>
</comment>
<dbReference type="CDD" id="cd00552">
    <property type="entry name" value="RaiA"/>
    <property type="match status" value="1"/>
</dbReference>
<dbReference type="Gene3D" id="3.30.160.100">
    <property type="entry name" value="Ribosome hibernation promotion factor-like"/>
    <property type="match status" value="1"/>
</dbReference>
<keyword evidence="2" id="KW-0963">Cytoplasm</keyword>
<reference evidence="5 6" key="1">
    <citation type="submission" date="2021-10" db="EMBL/GenBank/DDBJ databases">
        <title>Lutispora strain m25 sp. nov., a thermophilic, non-spore-forming bacterium isolated from a lab-scale methanogenic bioreactor digesting anaerobic sludge.</title>
        <authorList>
            <person name="El Houari A."/>
            <person name="Mcdonald J."/>
        </authorList>
    </citation>
    <scope>NUCLEOTIDE SEQUENCE [LARGE SCALE GENOMIC DNA]</scope>
    <source>
        <strain evidence="6">m25</strain>
    </source>
</reference>
<sequence>MRIRVSGKNIEVTNALKERVEKKLSKFEKYFNPDTEANATLTVEKNRHIIEVTIPFNGVILRGEEATEDMYSSIDNVVEKLESQIAKYRTKLERKIKDGSVRFENFSFNQEEDDDDEPKIVKTKRFAMKPMPVEEAVLQMELLGHSFFMFHNAESDEVNVVYKRKDGDYGLIEPEF</sequence>
<dbReference type="HAMAP" id="MF_00839">
    <property type="entry name" value="HPF"/>
    <property type="match status" value="1"/>
</dbReference>
<dbReference type="EMBL" id="JAJEKE010000002">
    <property type="protein sequence ID" value="MCQ1528631.1"/>
    <property type="molecule type" value="Genomic_DNA"/>
</dbReference>
<gene>
    <name evidence="5" type="primary">raiA</name>
    <name evidence="2" type="synonym">hpf</name>
    <name evidence="5" type="ORF">LJD61_03610</name>
</gene>
<keyword evidence="1 2" id="KW-0810">Translation regulation</keyword>
<evidence type="ECO:0000256" key="3">
    <source>
        <dbReference type="SAM" id="Coils"/>
    </source>
</evidence>
<dbReference type="InterPro" id="IPR032528">
    <property type="entry name" value="Ribosom_S30AE_C"/>
</dbReference>
<protein>
    <recommendedName>
        <fullName evidence="2">Ribosome hibernation promoting factor</fullName>
        <shortName evidence="2">HPF</shortName>
    </recommendedName>
</protein>
<dbReference type="Pfam" id="PF02482">
    <property type="entry name" value="Ribosomal_S30AE"/>
    <property type="match status" value="1"/>
</dbReference>
<dbReference type="InterPro" id="IPR034694">
    <property type="entry name" value="HPF_long/plastid"/>
</dbReference>
<dbReference type="Proteomes" id="UP001651880">
    <property type="component" value="Unassembled WGS sequence"/>
</dbReference>
<comment type="subunit">
    <text evidence="2">Interacts with 100S ribosomes.</text>
</comment>
<dbReference type="PANTHER" id="PTHR33231">
    <property type="entry name" value="30S RIBOSOMAL PROTEIN"/>
    <property type="match status" value="1"/>
</dbReference>
<evidence type="ECO:0000313" key="5">
    <source>
        <dbReference type="EMBL" id="MCQ1528631.1"/>
    </source>
</evidence>
<evidence type="ECO:0000313" key="6">
    <source>
        <dbReference type="Proteomes" id="UP001651880"/>
    </source>
</evidence>
<dbReference type="InterPro" id="IPR003489">
    <property type="entry name" value="RHF/RaiA"/>
</dbReference>
<feature type="domain" description="Sigma 54 modulation/S30EA ribosomal protein C-terminal" evidence="4">
    <location>
        <begin position="116"/>
        <end position="171"/>
    </location>
</feature>
<dbReference type="Gene3D" id="3.30.505.50">
    <property type="entry name" value="Sigma 54 modulation/S30EA ribosomal protein, C-terminal domain"/>
    <property type="match status" value="1"/>
</dbReference>